<dbReference type="VEuPathDB" id="MicrosporidiaDB:DI09_223p10"/>
<evidence type="ECO:0000256" key="1">
    <source>
        <dbReference type="ARBA" id="ARBA00001966"/>
    </source>
</evidence>
<dbReference type="PANTHER" id="PTHR10887">
    <property type="entry name" value="DNA2/NAM7 HELICASE FAMILY"/>
    <property type="match status" value="1"/>
</dbReference>
<evidence type="ECO:0000256" key="7">
    <source>
        <dbReference type="ARBA" id="ARBA00022723"/>
    </source>
</evidence>
<evidence type="ECO:0000256" key="16">
    <source>
        <dbReference type="ARBA" id="ARBA00023204"/>
    </source>
</evidence>
<dbReference type="GO" id="GO:0005524">
    <property type="term" value="F:ATP binding"/>
    <property type="evidence" value="ECO:0007669"/>
    <property type="project" value="UniProtKB-KW"/>
</dbReference>
<evidence type="ECO:0000256" key="8">
    <source>
        <dbReference type="ARBA" id="ARBA00022741"/>
    </source>
</evidence>
<dbReference type="AlphaFoldDB" id="A0A098VSR8"/>
<keyword evidence="12" id="KW-0067">ATP-binding</keyword>
<keyword evidence="8" id="KW-0547">Nucleotide-binding</keyword>
<evidence type="ECO:0000256" key="15">
    <source>
        <dbReference type="ARBA" id="ARBA00023125"/>
    </source>
</evidence>
<dbReference type="InterPro" id="IPR011604">
    <property type="entry name" value="PDDEXK-like_dom_sf"/>
</dbReference>
<feature type="domain" description="DNA2/NAM7 helicase-like C-terminal" evidence="22">
    <location>
        <begin position="990"/>
        <end position="1187"/>
    </location>
</feature>
<keyword evidence="18" id="KW-0511">Multifunctional enzyme</keyword>
<dbReference type="InterPro" id="IPR014808">
    <property type="entry name" value="DNA_replication_fac_Dna2_N"/>
</dbReference>
<organism evidence="23 24">
    <name type="scientific">Mitosporidium daphniae</name>
    <dbReference type="NCBI Taxonomy" id="1485682"/>
    <lineage>
        <taxon>Eukaryota</taxon>
        <taxon>Fungi</taxon>
        <taxon>Fungi incertae sedis</taxon>
        <taxon>Microsporidia</taxon>
        <taxon>Mitosporidium</taxon>
    </lineage>
</organism>
<feature type="domain" description="DNA2/NAM7 helicase helicase" evidence="21">
    <location>
        <begin position="899"/>
        <end position="957"/>
    </location>
</feature>
<feature type="domain" description="DNA replication factor Dna2 N-terminal" evidence="20">
    <location>
        <begin position="242"/>
        <end position="405"/>
    </location>
</feature>
<dbReference type="GO" id="GO:0016787">
    <property type="term" value="F:hydrolase activity"/>
    <property type="evidence" value="ECO:0007669"/>
    <property type="project" value="UniProtKB-KW"/>
</dbReference>
<evidence type="ECO:0000256" key="9">
    <source>
        <dbReference type="ARBA" id="ARBA00022763"/>
    </source>
</evidence>
<reference evidence="23 24" key="1">
    <citation type="submission" date="2014-04" db="EMBL/GenBank/DDBJ databases">
        <title>A new species of microsporidia sheds light on the evolution of extreme parasitism.</title>
        <authorList>
            <person name="Haag K.L."/>
            <person name="James T.Y."/>
            <person name="Larsson R."/>
            <person name="Schaer T.M."/>
            <person name="Refardt D."/>
            <person name="Pombert J.-F."/>
            <person name="Ebert D."/>
        </authorList>
    </citation>
    <scope>NUCLEOTIDE SEQUENCE [LARGE SCALE GENOMIC DNA]</scope>
    <source>
        <strain evidence="23 24">UGP3</strain>
        <tissue evidence="23">Spores</tissue>
    </source>
</reference>
<dbReference type="Gene3D" id="3.40.50.300">
    <property type="entry name" value="P-loop containing nucleotide triphosphate hydrolases"/>
    <property type="match status" value="2"/>
</dbReference>
<evidence type="ECO:0000256" key="12">
    <source>
        <dbReference type="ARBA" id="ARBA00022840"/>
    </source>
</evidence>
<keyword evidence="11 23" id="KW-0347">Helicase</keyword>
<evidence type="ECO:0000256" key="4">
    <source>
        <dbReference type="ARBA" id="ARBA00012551"/>
    </source>
</evidence>
<keyword evidence="7" id="KW-0479">Metal-binding</keyword>
<dbReference type="GO" id="GO:0006260">
    <property type="term" value="P:DNA replication"/>
    <property type="evidence" value="ECO:0007669"/>
    <property type="project" value="UniProtKB-KW"/>
</dbReference>
<dbReference type="Pfam" id="PF08696">
    <property type="entry name" value="Dna2"/>
    <property type="match status" value="1"/>
</dbReference>
<protein>
    <recommendedName>
        <fullName evidence="4">DNA helicase</fullName>
        <ecNumber evidence="4">3.6.4.12</ecNumber>
    </recommendedName>
</protein>
<keyword evidence="17" id="KW-0539">Nucleus</keyword>
<evidence type="ECO:0000259" key="22">
    <source>
        <dbReference type="Pfam" id="PF13087"/>
    </source>
</evidence>
<evidence type="ECO:0000259" key="21">
    <source>
        <dbReference type="Pfam" id="PF13086"/>
    </source>
</evidence>
<dbReference type="GO" id="GO:0005634">
    <property type="term" value="C:nucleus"/>
    <property type="evidence" value="ECO:0007669"/>
    <property type="project" value="UniProtKB-SubCell"/>
</dbReference>
<dbReference type="OrthoDB" id="6513042at2759"/>
<accession>A0A098VSR8</accession>
<keyword evidence="10" id="KW-0378">Hydrolase</keyword>
<dbReference type="EC" id="3.6.4.12" evidence="4"/>
<evidence type="ECO:0000256" key="18">
    <source>
        <dbReference type="ARBA" id="ARBA00023268"/>
    </source>
</evidence>
<gene>
    <name evidence="23" type="ORF">DI09_223p10</name>
</gene>
<evidence type="ECO:0000256" key="5">
    <source>
        <dbReference type="ARBA" id="ARBA00022485"/>
    </source>
</evidence>
<evidence type="ECO:0000256" key="3">
    <source>
        <dbReference type="ARBA" id="ARBA00007913"/>
    </source>
</evidence>
<evidence type="ECO:0000313" key="24">
    <source>
        <dbReference type="Proteomes" id="UP000029725"/>
    </source>
</evidence>
<keyword evidence="9" id="KW-0227">DNA damage</keyword>
<dbReference type="PANTHER" id="PTHR10887:SF495">
    <property type="entry name" value="HELICASE SENATAXIN ISOFORM X1-RELATED"/>
    <property type="match status" value="1"/>
</dbReference>
<evidence type="ECO:0000256" key="2">
    <source>
        <dbReference type="ARBA" id="ARBA00004123"/>
    </source>
</evidence>
<keyword evidence="13" id="KW-0408">Iron</keyword>
<evidence type="ECO:0000256" key="13">
    <source>
        <dbReference type="ARBA" id="ARBA00023004"/>
    </source>
</evidence>
<keyword evidence="16" id="KW-0234">DNA repair</keyword>
<name>A0A098VSR8_9MICR</name>
<dbReference type="Proteomes" id="UP000029725">
    <property type="component" value="Unassembled WGS sequence"/>
</dbReference>
<dbReference type="GO" id="GO:0046872">
    <property type="term" value="F:metal ion binding"/>
    <property type="evidence" value="ECO:0007669"/>
    <property type="project" value="UniProtKB-KW"/>
</dbReference>
<proteinExistence type="inferred from homology"/>
<dbReference type="HOGENOM" id="CLU_271479_0_0_1"/>
<dbReference type="InterPro" id="IPR041677">
    <property type="entry name" value="DNA2/NAM7_AAA_11"/>
</dbReference>
<evidence type="ECO:0000256" key="19">
    <source>
        <dbReference type="ARBA" id="ARBA00047995"/>
    </source>
</evidence>
<comment type="subcellular location">
    <subcellularLocation>
        <location evidence="2">Nucleus</location>
    </subcellularLocation>
</comment>
<dbReference type="GeneID" id="25259094"/>
<keyword evidence="24" id="KW-1185">Reference proteome</keyword>
<dbReference type="InterPro" id="IPR041679">
    <property type="entry name" value="DNA2/NAM7-like_C"/>
</dbReference>
<evidence type="ECO:0000259" key="20">
    <source>
        <dbReference type="Pfam" id="PF08696"/>
    </source>
</evidence>
<sequence length="1194" mass="133757">MEDDDNIEASNEFCSSSQPYISWVPSPPSKKIKKYIYQLPPLVRNHALHVSESVTPMEILKHQDPKDLFSDDYDVNVNLGENQTHNDNQHENENEDYFDNLILSSESLFFNSELQEFVEDGSKYITEDDNELFFACATQIETISSLEEAIGKFTAIQISIKEIFAHDSGLIVSVLSIKEYSFKSLCLQKKKWVVDQFISVGESFNLALVSSTYPIKFESVIKELLVFNRNSHEEMITIKTGLISRDIHMVPIFAPHILITGSSIADSFFCERRTAISLSYPLCDPEGELPESTEKMQIGNLLHFLLEKCLINADFQAATILSFIEDFPKKHAINASLMFPLNDGSTQNQLVSILQQWASAYFPSARGIPTSFGDSNSVQIAKVIAVEFPIFSISLGIQGKLDALVLTTNGKIAALEIKSGAPSQQNSSHQAQLLLYHSLICYLSFLMRSDKDIIQSSLLSYISFDFRQKIPENSHSLEEVGSCSRHLVSLLFRRNEIAFGILGGGHYSKLPFPFLQHSSSWKCNICPVKRTCNRLSNLQNNGAPLATKDFFNSWHQVLTTEQQQLYQSTYDIISTFPDHSDWLGIKALSFLSFAPSTLLLVLTLCSGKICKETPPIRLGDPSILMLDLAYYFPNLTFPVFGCFVLFKLSSSGGKVKIGIKLPFDPFSVFIEFLKTTSKQVERFDFSELKYYICRNEKGSVGWRSQPSFLLDAIDCDAAYKPIFENPIIKPKSSCAEPFDLSLFKCPSLNSTSNKNQYSVLEKYLHPNQSLAVSCWLDSIKKNFDHTQKPFQEISQRIHLVLGMPGCGKTRSLVLFIYQFLMTFPAHSNLLITTFTHAAIDAIIEKINDLFPNISALIHRHSNSKADHGSLSSLKPEALENAGLFDIPCNQLPSEPSPACRIVFSTVLGLASFAHSKVKFSAVVVDESSQILLPLSIFPLRYAPLAILIGDHCQLRPLLSLNSGQNSNNTFPSFFEAVLELPQHVLHGSDDVKLSVLKSQFRMNSHLSSICNSLFYSDLMETQVSHTFLDVLNWSTNGTSACMGVPWKQSFSAFHPNTLERSLVGIDIGKSKNTSAELIILKSLLMVYSFGLDPENDQHQVAVLSPYHAVLDNLRDSFYAFCDEFKSQNYPSLKINALFSTIDSMQGKESALVILFLGRDSTKSLMSDPRRLNVALSRASKKLVIVGSFEETLRL</sequence>
<dbReference type="GO" id="GO:0006281">
    <property type="term" value="P:DNA repair"/>
    <property type="evidence" value="ECO:0007669"/>
    <property type="project" value="UniProtKB-KW"/>
</dbReference>
<dbReference type="EMBL" id="JMKJ01000137">
    <property type="protein sequence ID" value="KGG52020.1"/>
    <property type="molecule type" value="Genomic_DNA"/>
</dbReference>
<dbReference type="InterPro" id="IPR045055">
    <property type="entry name" value="DNA2/NAM7-like"/>
</dbReference>
<dbReference type="GO" id="GO:0003677">
    <property type="term" value="F:DNA binding"/>
    <property type="evidence" value="ECO:0007669"/>
    <property type="project" value="UniProtKB-KW"/>
</dbReference>
<dbReference type="Pfam" id="PF13087">
    <property type="entry name" value="AAA_12"/>
    <property type="match status" value="1"/>
</dbReference>
<dbReference type="SUPFAM" id="SSF52540">
    <property type="entry name" value="P-loop containing nucleoside triphosphate hydrolases"/>
    <property type="match status" value="1"/>
</dbReference>
<keyword evidence="6" id="KW-0235">DNA replication</keyword>
<dbReference type="GO" id="GO:0051539">
    <property type="term" value="F:4 iron, 4 sulfur cluster binding"/>
    <property type="evidence" value="ECO:0007669"/>
    <property type="project" value="UniProtKB-KW"/>
</dbReference>
<evidence type="ECO:0000256" key="17">
    <source>
        <dbReference type="ARBA" id="ARBA00023242"/>
    </source>
</evidence>
<dbReference type="RefSeq" id="XP_013238456.1">
    <property type="nucleotide sequence ID" value="XM_013383002.1"/>
</dbReference>
<dbReference type="GO" id="GO:0003678">
    <property type="term" value="F:DNA helicase activity"/>
    <property type="evidence" value="ECO:0007669"/>
    <property type="project" value="UniProtKB-EC"/>
</dbReference>
<dbReference type="Pfam" id="PF13086">
    <property type="entry name" value="AAA_11"/>
    <property type="match status" value="1"/>
</dbReference>
<keyword evidence="5" id="KW-0004">4Fe-4S</keyword>
<evidence type="ECO:0000256" key="6">
    <source>
        <dbReference type="ARBA" id="ARBA00022705"/>
    </source>
</evidence>
<keyword evidence="15" id="KW-0238">DNA-binding</keyword>
<evidence type="ECO:0000256" key="10">
    <source>
        <dbReference type="ARBA" id="ARBA00022801"/>
    </source>
</evidence>
<comment type="catalytic activity">
    <reaction evidence="19">
        <text>ATP + H2O = ADP + phosphate + H(+)</text>
        <dbReference type="Rhea" id="RHEA:13065"/>
        <dbReference type="ChEBI" id="CHEBI:15377"/>
        <dbReference type="ChEBI" id="CHEBI:15378"/>
        <dbReference type="ChEBI" id="CHEBI:30616"/>
        <dbReference type="ChEBI" id="CHEBI:43474"/>
        <dbReference type="ChEBI" id="CHEBI:456216"/>
        <dbReference type="EC" id="3.6.4.12"/>
    </reaction>
</comment>
<evidence type="ECO:0000256" key="14">
    <source>
        <dbReference type="ARBA" id="ARBA00023014"/>
    </source>
</evidence>
<comment type="similarity">
    <text evidence="3">Belongs to the DNA2/NAM7 helicase family.</text>
</comment>
<evidence type="ECO:0000256" key="11">
    <source>
        <dbReference type="ARBA" id="ARBA00022806"/>
    </source>
</evidence>
<evidence type="ECO:0000313" key="23">
    <source>
        <dbReference type="EMBL" id="KGG52020.1"/>
    </source>
</evidence>
<comment type="cofactor">
    <cofactor evidence="1">
        <name>[4Fe-4S] cluster</name>
        <dbReference type="ChEBI" id="CHEBI:49883"/>
    </cofactor>
</comment>
<dbReference type="InterPro" id="IPR027417">
    <property type="entry name" value="P-loop_NTPase"/>
</dbReference>
<keyword evidence="14" id="KW-0411">Iron-sulfur</keyword>
<dbReference type="Gene3D" id="3.90.320.10">
    <property type="match status" value="1"/>
</dbReference>
<comment type="caution">
    <text evidence="23">The sequence shown here is derived from an EMBL/GenBank/DDBJ whole genome shotgun (WGS) entry which is preliminary data.</text>
</comment>